<dbReference type="Proteomes" id="UP000266258">
    <property type="component" value="Unassembled WGS sequence"/>
</dbReference>
<reference evidence="1 2" key="1">
    <citation type="submission" date="2017-08" db="EMBL/GenBank/DDBJ databases">
        <title>Reclassification of Bisgaard taxon 37 and 44.</title>
        <authorList>
            <person name="Christensen H."/>
        </authorList>
    </citation>
    <scope>NUCLEOTIDE SEQUENCE [LARGE SCALE GENOMIC DNA]</scope>
    <source>
        <strain evidence="1 2">B96_4</strain>
    </source>
</reference>
<accession>A0A3A1Y8G0</accession>
<organism evidence="1 2">
    <name type="scientific">Psittacicella melopsittaci</name>
    <dbReference type="NCBI Taxonomy" id="2028576"/>
    <lineage>
        <taxon>Bacteria</taxon>
        <taxon>Pseudomonadati</taxon>
        <taxon>Pseudomonadota</taxon>
        <taxon>Gammaproteobacteria</taxon>
        <taxon>Pasteurellales</taxon>
        <taxon>Psittacicellaceae</taxon>
        <taxon>Psittacicella</taxon>
    </lineage>
</organism>
<sequence length="308" mass="35121">MLNFRLNTYALTAKFAQLANLRKPVNIVYFHGFTMHDNNYLLAAAMAKTGLLKNLEGKELTQFEFYNDPEALAKVEAKLNTLPASETEQQNFGNFITVSLDYGKESFSLNEVIPEFVKLLGRRKTIFFAYSYGNLIAQLFMQRLNNLAGEEEFVFQRLVGVYGINGSLLPYDDNYSIPAAIALKTALTWTRNSFYMFAVNMGMPKEQLQLVRQRVENVADNTILAQQQTLKALIRDYDMFLSYLNNPALTEKWRSIQAATDDKIFPLENLLKLGRAYKIPIRTARGPHYLAPAELLEILCASTCYEEV</sequence>
<dbReference type="InterPro" id="IPR029058">
    <property type="entry name" value="AB_hydrolase_fold"/>
</dbReference>
<gene>
    <name evidence="1" type="ORF">CJP74_00540</name>
</gene>
<name>A0A3A1Y8G0_9GAMM</name>
<dbReference type="SUPFAM" id="SSF53474">
    <property type="entry name" value="alpha/beta-Hydrolases"/>
    <property type="match status" value="1"/>
</dbReference>
<dbReference type="OrthoDB" id="5673869at2"/>
<evidence type="ECO:0000313" key="1">
    <source>
        <dbReference type="EMBL" id="RIY33945.1"/>
    </source>
</evidence>
<keyword evidence="2" id="KW-1185">Reference proteome</keyword>
<proteinExistence type="predicted"/>
<dbReference type="RefSeq" id="WP_119496327.1">
    <property type="nucleotide sequence ID" value="NZ_NRJH01000005.1"/>
</dbReference>
<evidence type="ECO:0000313" key="2">
    <source>
        <dbReference type="Proteomes" id="UP000266258"/>
    </source>
</evidence>
<evidence type="ECO:0008006" key="3">
    <source>
        <dbReference type="Google" id="ProtNLM"/>
    </source>
</evidence>
<dbReference type="EMBL" id="NRJH01000005">
    <property type="protein sequence ID" value="RIY33945.1"/>
    <property type="molecule type" value="Genomic_DNA"/>
</dbReference>
<dbReference type="AlphaFoldDB" id="A0A3A1Y8G0"/>
<comment type="caution">
    <text evidence="1">The sequence shown here is derived from an EMBL/GenBank/DDBJ whole genome shotgun (WGS) entry which is preliminary data.</text>
</comment>
<protein>
    <recommendedName>
        <fullName evidence="3">Alpha/beta hydrolase</fullName>
    </recommendedName>
</protein>